<name>A0A0S6W608_VECG1</name>
<protein>
    <submittedName>
        <fullName evidence="2">Uncharacterized protein</fullName>
    </submittedName>
</protein>
<evidence type="ECO:0000313" key="3">
    <source>
        <dbReference type="Proteomes" id="UP000030661"/>
    </source>
</evidence>
<dbReference type="EMBL" id="DF820463">
    <property type="protein sequence ID" value="GAK55056.1"/>
    <property type="molecule type" value="Genomic_DNA"/>
</dbReference>
<dbReference type="Proteomes" id="UP000030661">
    <property type="component" value="Unassembled WGS sequence"/>
</dbReference>
<feature type="signal peptide" evidence="1">
    <location>
        <begin position="1"/>
        <end position="24"/>
    </location>
</feature>
<gene>
    <name evidence="2" type="ORF">U27_01887</name>
</gene>
<dbReference type="HOGENOM" id="CLU_1040756_0_0_0"/>
<proteinExistence type="predicted"/>
<feature type="chain" id="PRO_5006631620" evidence="1">
    <location>
        <begin position="25"/>
        <end position="267"/>
    </location>
</feature>
<sequence>MKYHYICILWFLCILGDPSGVLHAQEIEPPAWAVGDWWVVKTQRYDSGGIIRKDTPPRWLPPQAWRFDVEQQESIAGQPYFVVAVRPIEDNPCPYWFRYWFRQSDRYIARYELHQLKSSTANTRNLASSVVRKDFDPAGTTPFLTTTFPTLPLAVPVFAVESENSETFANEQSISSTAPAYASPEFEMLQEVQSIAVKSLTEKAHPDFLGLVGNIPQEGNVFITISTTIALQEKQHWNPQFPWCIYGESVENSEITRRYWLVKMGRN</sequence>
<evidence type="ECO:0000256" key="1">
    <source>
        <dbReference type="SAM" id="SignalP"/>
    </source>
</evidence>
<keyword evidence="3" id="KW-1185">Reference proteome</keyword>
<dbReference type="AlphaFoldDB" id="A0A0S6W608"/>
<evidence type="ECO:0000313" key="2">
    <source>
        <dbReference type="EMBL" id="GAK55056.1"/>
    </source>
</evidence>
<keyword evidence="1" id="KW-0732">Signal</keyword>
<accession>A0A0S6W608</accession>
<organism evidence="2">
    <name type="scientific">Vecturithrix granuli</name>
    <dbReference type="NCBI Taxonomy" id="1499967"/>
    <lineage>
        <taxon>Bacteria</taxon>
        <taxon>Candidatus Moduliflexota</taxon>
        <taxon>Candidatus Vecturitrichia</taxon>
        <taxon>Candidatus Vecturitrichales</taxon>
        <taxon>Candidatus Vecturitrichaceae</taxon>
        <taxon>Candidatus Vecturithrix</taxon>
    </lineage>
</organism>
<reference evidence="2" key="1">
    <citation type="journal article" date="2015" name="PeerJ">
        <title>First genomic representation of candidate bacterial phylum KSB3 points to enhanced environmental sensing as a trigger of wastewater bulking.</title>
        <authorList>
            <person name="Sekiguchi Y."/>
            <person name="Ohashi A."/>
            <person name="Parks D.H."/>
            <person name="Yamauchi T."/>
            <person name="Tyson G.W."/>
            <person name="Hugenholtz P."/>
        </authorList>
    </citation>
    <scope>NUCLEOTIDE SEQUENCE [LARGE SCALE GENOMIC DNA]</scope>
</reference>